<organism evidence="3 4">
    <name type="scientific">Streptomyces nigrescens</name>
    <dbReference type="NCBI Taxonomy" id="1920"/>
    <lineage>
        <taxon>Bacteria</taxon>
        <taxon>Bacillati</taxon>
        <taxon>Actinomycetota</taxon>
        <taxon>Actinomycetes</taxon>
        <taxon>Kitasatosporales</taxon>
        <taxon>Streptomycetaceae</taxon>
        <taxon>Streptomyces</taxon>
    </lineage>
</organism>
<keyword evidence="2" id="KW-1133">Transmembrane helix</keyword>
<comment type="caution">
    <text evidence="3">The sequence shown here is derived from an EMBL/GenBank/DDBJ whole genome shotgun (WGS) entry which is preliminary data.</text>
</comment>
<accession>A0A640TX20</accession>
<evidence type="ECO:0000256" key="2">
    <source>
        <dbReference type="SAM" id="Phobius"/>
    </source>
</evidence>
<feature type="transmembrane region" description="Helical" evidence="2">
    <location>
        <begin position="12"/>
        <end position="37"/>
    </location>
</feature>
<proteinExistence type="predicted"/>
<feature type="region of interest" description="Disordered" evidence="1">
    <location>
        <begin position="80"/>
        <end position="119"/>
    </location>
</feature>
<sequence length="119" mass="12538">MVLGADTHRDVHAAAVLSLVGSVIGIEVFTATAAGYLELLEWARGLGTARRAGVEGAGFFGAALYRPAWGSPATARTAKTVKGRCCRPGGSIRVPERRNPRPASRRGFLTSHAVSQRPL</sequence>
<dbReference type="AlphaFoldDB" id="A0A640TX20"/>
<dbReference type="EMBL" id="BLIP01000003">
    <property type="protein sequence ID" value="GFE27412.1"/>
    <property type="molecule type" value="Genomic_DNA"/>
</dbReference>
<gene>
    <name evidence="3" type="ORF">Sliba_78650</name>
</gene>
<evidence type="ECO:0000313" key="4">
    <source>
        <dbReference type="Proteomes" id="UP000429552"/>
    </source>
</evidence>
<keyword evidence="2" id="KW-0812">Transmembrane</keyword>
<reference evidence="3 4" key="1">
    <citation type="submission" date="2019-12" db="EMBL/GenBank/DDBJ databases">
        <title>Whole genome shotgun sequence of Streptomyces libani subsp. libani NBRC 13452.</title>
        <authorList>
            <person name="Ichikawa N."/>
            <person name="Kimura A."/>
            <person name="Kitahashi Y."/>
            <person name="Komaki H."/>
            <person name="Tamura T."/>
        </authorList>
    </citation>
    <scope>NUCLEOTIDE SEQUENCE [LARGE SCALE GENOMIC DNA]</scope>
    <source>
        <strain evidence="3 4">NBRC 13452</strain>
    </source>
</reference>
<dbReference type="Proteomes" id="UP000429552">
    <property type="component" value="Unassembled WGS sequence"/>
</dbReference>
<name>A0A640TX20_STRNI</name>
<keyword evidence="2" id="KW-0472">Membrane</keyword>
<protein>
    <submittedName>
        <fullName evidence="3">Uncharacterized protein</fullName>
    </submittedName>
</protein>
<evidence type="ECO:0000256" key="1">
    <source>
        <dbReference type="SAM" id="MobiDB-lite"/>
    </source>
</evidence>
<evidence type="ECO:0000313" key="3">
    <source>
        <dbReference type="EMBL" id="GFE27412.1"/>
    </source>
</evidence>